<dbReference type="PROSITE" id="PS01206">
    <property type="entry name" value="ASC"/>
    <property type="match status" value="1"/>
</dbReference>
<evidence type="ECO:0008006" key="15">
    <source>
        <dbReference type="Google" id="ProtNLM"/>
    </source>
</evidence>
<accession>A0AA38M6N9</accession>
<dbReference type="PANTHER" id="PTHR11690">
    <property type="entry name" value="AMILORIDE-SENSITIVE SODIUM CHANNEL-RELATED"/>
    <property type="match status" value="1"/>
</dbReference>
<dbReference type="Gene3D" id="2.60.470.10">
    <property type="entry name" value="Acid-sensing ion channels like domains"/>
    <property type="match status" value="1"/>
</dbReference>
<comment type="subcellular location">
    <subcellularLocation>
        <location evidence="1">Membrane</location>
        <topology evidence="1">Multi-pass membrane protein</topology>
    </subcellularLocation>
</comment>
<dbReference type="AlphaFoldDB" id="A0AA38M6N9"/>
<dbReference type="Pfam" id="PF00858">
    <property type="entry name" value="ASC"/>
    <property type="match status" value="1"/>
</dbReference>
<evidence type="ECO:0000256" key="10">
    <source>
        <dbReference type="ARBA" id="ARBA00023201"/>
    </source>
</evidence>
<evidence type="ECO:0000256" key="8">
    <source>
        <dbReference type="ARBA" id="ARBA00023065"/>
    </source>
</evidence>
<protein>
    <recommendedName>
        <fullName evidence="15">Sodium channel protein Nach</fullName>
    </recommendedName>
</protein>
<dbReference type="InterPro" id="IPR001873">
    <property type="entry name" value="ENaC"/>
</dbReference>
<evidence type="ECO:0000256" key="6">
    <source>
        <dbReference type="ARBA" id="ARBA00022989"/>
    </source>
</evidence>
<comment type="caution">
    <text evidence="13">The sequence shown here is derived from an EMBL/GenBank/DDBJ whole genome shotgun (WGS) entry which is preliminary data.</text>
</comment>
<keyword evidence="10 12" id="KW-0739">Sodium transport</keyword>
<evidence type="ECO:0000256" key="2">
    <source>
        <dbReference type="ARBA" id="ARBA00007193"/>
    </source>
</evidence>
<reference evidence="13" key="1">
    <citation type="journal article" date="2023" name="G3 (Bethesda)">
        <title>Whole genome assemblies of Zophobas morio and Tenebrio molitor.</title>
        <authorList>
            <person name="Kaur S."/>
            <person name="Stinson S.A."/>
            <person name="diCenzo G.C."/>
        </authorList>
    </citation>
    <scope>NUCLEOTIDE SEQUENCE</scope>
    <source>
        <strain evidence="13">QUZm001</strain>
    </source>
</reference>
<evidence type="ECO:0000313" key="14">
    <source>
        <dbReference type="Proteomes" id="UP001168821"/>
    </source>
</evidence>
<keyword evidence="7" id="KW-0915">Sodium</keyword>
<keyword evidence="3 12" id="KW-0813">Transport</keyword>
<gene>
    <name evidence="13" type="ORF">Zmor_023719</name>
</gene>
<evidence type="ECO:0000256" key="1">
    <source>
        <dbReference type="ARBA" id="ARBA00004141"/>
    </source>
</evidence>
<dbReference type="GO" id="GO:0005886">
    <property type="term" value="C:plasma membrane"/>
    <property type="evidence" value="ECO:0007669"/>
    <property type="project" value="TreeGrafter"/>
</dbReference>
<evidence type="ECO:0000256" key="7">
    <source>
        <dbReference type="ARBA" id="ARBA00023053"/>
    </source>
</evidence>
<keyword evidence="14" id="KW-1185">Reference proteome</keyword>
<dbReference type="InterPro" id="IPR020903">
    <property type="entry name" value="ENaC_CS"/>
</dbReference>
<keyword evidence="8 12" id="KW-0406">Ion transport</keyword>
<keyword evidence="11 12" id="KW-0407">Ion channel</keyword>
<evidence type="ECO:0000256" key="12">
    <source>
        <dbReference type="RuleBase" id="RU000679"/>
    </source>
</evidence>
<keyword evidence="4 12" id="KW-0894">Sodium channel</keyword>
<dbReference type="PANTHER" id="PTHR11690:SF288">
    <property type="entry name" value="AMILORIDE-SENSITIVE NA+ CHANNEL-RELATED"/>
    <property type="match status" value="1"/>
</dbReference>
<keyword evidence="5 12" id="KW-0812">Transmembrane</keyword>
<evidence type="ECO:0000256" key="5">
    <source>
        <dbReference type="ARBA" id="ARBA00022692"/>
    </source>
</evidence>
<proteinExistence type="inferred from homology"/>
<organism evidence="13 14">
    <name type="scientific">Zophobas morio</name>
    <dbReference type="NCBI Taxonomy" id="2755281"/>
    <lineage>
        <taxon>Eukaryota</taxon>
        <taxon>Metazoa</taxon>
        <taxon>Ecdysozoa</taxon>
        <taxon>Arthropoda</taxon>
        <taxon>Hexapoda</taxon>
        <taxon>Insecta</taxon>
        <taxon>Pterygota</taxon>
        <taxon>Neoptera</taxon>
        <taxon>Endopterygota</taxon>
        <taxon>Coleoptera</taxon>
        <taxon>Polyphaga</taxon>
        <taxon>Cucujiformia</taxon>
        <taxon>Tenebrionidae</taxon>
        <taxon>Zophobas</taxon>
    </lineage>
</organism>
<evidence type="ECO:0000256" key="3">
    <source>
        <dbReference type="ARBA" id="ARBA00022448"/>
    </source>
</evidence>
<comment type="similarity">
    <text evidence="2 12">Belongs to the amiloride-sensitive sodium channel (TC 1.A.6) family.</text>
</comment>
<evidence type="ECO:0000256" key="9">
    <source>
        <dbReference type="ARBA" id="ARBA00023136"/>
    </source>
</evidence>
<evidence type="ECO:0000256" key="11">
    <source>
        <dbReference type="ARBA" id="ARBA00023303"/>
    </source>
</evidence>
<keyword evidence="6" id="KW-1133">Transmembrane helix</keyword>
<sequence>MFHHLSVVCDDIHNTYKFENKTLDNGFFETIHETKIKPADMFSLCIYQSENNCEELFTPVITDTGLCYSFNILGREDISYDHVYNYAQYYRVPHKIAKHFNWRSGYEEKIGVDAYPRRAIMAGYDHGLVVYLKFNEQIKNPTCTDFLRGFQVLIHSPWEAPLLQKHSIVLTTNKTAVVGVEAELVQTSVDLIKYKPNKRKCYLYYEGSLKHFKIYTQSNCVLECRTDHVLKQCGCVEYFMPRNNTTAICGNSLLECALNAENDFIEVQKESKIKGYDYCDCKPACSSLKFSAEISQANYDEEKLLRRQGLTDMEAKGTAWTLLHIYFKEEYVTALDRNELHGISDLISNFGGVLGLFT</sequence>
<evidence type="ECO:0000256" key="4">
    <source>
        <dbReference type="ARBA" id="ARBA00022461"/>
    </source>
</evidence>
<evidence type="ECO:0000313" key="13">
    <source>
        <dbReference type="EMBL" id="KAJ3646115.1"/>
    </source>
</evidence>
<dbReference type="Proteomes" id="UP001168821">
    <property type="component" value="Unassembled WGS sequence"/>
</dbReference>
<keyword evidence="9" id="KW-0472">Membrane</keyword>
<name>A0AA38M6N9_9CUCU</name>
<dbReference type="EMBL" id="JALNTZ010000007">
    <property type="protein sequence ID" value="KAJ3646115.1"/>
    <property type="molecule type" value="Genomic_DNA"/>
</dbReference>
<dbReference type="GO" id="GO:0015280">
    <property type="term" value="F:ligand-gated sodium channel activity"/>
    <property type="evidence" value="ECO:0007669"/>
    <property type="project" value="TreeGrafter"/>
</dbReference>